<dbReference type="Pfam" id="PF06722">
    <property type="entry name" value="EryCIII-like_C"/>
    <property type="match status" value="1"/>
</dbReference>
<sequence length="405" mass="41955">MRALLVTTGSRGDVQPFTALALALGRRGHDAVLAAPGRFSAFVSRHGVDFAALDEGTLALQDELAGRGTMAALTSARRVAPALRAWLDSVAGLAGTACDAVVFAPKALGAADLADRLGVPAVPLLAIPLYTPTRGFASPLLPFRPPAALNRPSWRLASAVEAPYRRMLRRWRAERLDLGPGPDLPERITAGGAVHAWSRHLLPAPADWPPSATPLGALHLPPEQGRALPGALARFLEEGEPPVYVGFGSTVHRDPAGLTRTVVEGVRLSGRRAVLASGWGALSPGSAPSDNVLVVDEVPHDLLLPHVAAAVHHGGAGTVAAAMRAGVPQAVRPFAGDQWFWGDRVHRIGAGPAPLTGRLTPERLAAAIDGAAACSGRARELAVAVAEEEGAAADRIAERVLAAAT</sequence>
<gene>
    <name evidence="3" type="ORF">KGD84_18575</name>
</gene>
<evidence type="ECO:0000313" key="4">
    <source>
        <dbReference type="Proteomes" id="UP000676079"/>
    </source>
</evidence>
<dbReference type="Proteomes" id="UP000676079">
    <property type="component" value="Chromosome"/>
</dbReference>
<dbReference type="InterPro" id="IPR050426">
    <property type="entry name" value="Glycosyltransferase_28"/>
</dbReference>
<accession>A0ABX8BEE0</accession>
<feature type="domain" description="Erythromycin biosynthesis protein CIII-like C-terminal" evidence="2">
    <location>
        <begin position="290"/>
        <end position="389"/>
    </location>
</feature>
<dbReference type="PANTHER" id="PTHR48050:SF13">
    <property type="entry name" value="STEROL 3-BETA-GLUCOSYLTRANSFERASE UGT80A2"/>
    <property type="match status" value="1"/>
</dbReference>
<dbReference type="EMBL" id="CP074133">
    <property type="protein sequence ID" value="QUX20516.1"/>
    <property type="molecule type" value="Genomic_DNA"/>
</dbReference>
<dbReference type="Gene3D" id="3.40.50.2000">
    <property type="entry name" value="Glycogen Phosphorylase B"/>
    <property type="match status" value="2"/>
</dbReference>
<dbReference type="RefSeq" id="WP_220561712.1">
    <property type="nucleotide sequence ID" value="NZ_CP074133.1"/>
</dbReference>
<dbReference type="Pfam" id="PF03033">
    <property type="entry name" value="Glyco_transf_28"/>
    <property type="match status" value="1"/>
</dbReference>
<dbReference type="InterPro" id="IPR004276">
    <property type="entry name" value="GlycoTrans_28_N"/>
</dbReference>
<proteinExistence type="predicted"/>
<keyword evidence="4" id="KW-1185">Reference proteome</keyword>
<organism evidence="3 4">
    <name type="scientific">Nocardiopsis changdeensis</name>
    <dbReference type="NCBI Taxonomy" id="2831969"/>
    <lineage>
        <taxon>Bacteria</taxon>
        <taxon>Bacillati</taxon>
        <taxon>Actinomycetota</taxon>
        <taxon>Actinomycetes</taxon>
        <taxon>Streptosporangiales</taxon>
        <taxon>Nocardiopsidaceae</taxon>
        <taxon>Nocardiopsis</taxon>
    </lineage>
</organism>
<dbReference type="InterPro" id="IPR010610">
    <property type="entry name" value="EryCIII-like_C"/>
</dbReference>
<dbReference type="PANTHER" id="PTHR48050">
    <property type="entry name" value="STEROL 3-BETA-GLUCOSYLTRANSFERASE"/>
    <property type="match status" value="1"/>
</dbReference>
<name>A0ABX8BEE0_9ACTN</name>
<evidence type="ECO:0000259" key="2">
    <source>
        <dbReference type="Pfam" id="PF06722"/>
    </source>
</evidence>
<feature type="domain" description="Glycosyltransferase family 28 N-terminal" evidence="1">
    <location>
        <begin position="4"/>
        <end position="86"/>
    </location>
</feature>
<dbReference type="InterPro" id="IPR002213">
    <property type="entry name" value="UDP_glucos_trans"/>
</dbReference>
<reference evidence="3 4" key="1">
    <citation type="submission" date="2021-05" db="EMBL/GenBank/DDBJ databases">
        <title>Direct Submission.</title>
        <authorList>
            <person name="Li K."/>
            <person name="Gao J."/>
        </authorList>
    </citation>
    <scope>NUCLEOTIDE SEQUENCE [LARGE SCALE GENOMIC DNA]</scope>
    <source>
        <strain evidence="3 4">Mg02</strain>
    </source>
</reference>
<dbReference type="CDD" id="cd03784">
    <property type="entry name" value="GT1_Gtf-like"/>
    <property type="match status" value="1"/>
</dbReference>
<dbReference type="SUPFAM" id="SSF53756">
    <property type="entry name" value="UDP-Glycosyltransferase/glycogen phosphorylase"/>
    <property type="match status" value="1"/>
</dbReference>
<evidence type="ECO:0000313" key="3">
    <source>
        <dbReference type="EMBL" id="QUX20516.1"/>
    </source>
</evidence>
<evidence type="ECO:0000259" key="1">
    <source>
        <dbReference type="Pfam" id="PF03033"/>
    </source>
</evidence>
<protein>
    <submittedName>
        <fullName evidence="3">Glycosyltransferase family 1 protein</fullName>
    </submittedName>
</protein>